<dbReference type="AlphaFoldDB" id="A0A845BBM9"/>
<comment type="caution">
    <text evidence="2">The sequence shown here is derived from an EMBL/GenBank/DDBJ whole genome shotgun (WGS) entry which is preliminary data.</text>
</comment>
<dbReference type="EMBL" id="SNVJ01000016">
    <property type="protein sequence ID" value="MXP64993.1"/>
    <property type="molecule type" value="Genomic_DNA"/>
</dbReference>
<dbReference type="RefSeq" id="WP_160938400.1">
    <property type="nucleotide sequence ID" value="NZ_SNVJ01000016.1"/>
</dbReference>
<evidence type="ECO:0000313" key="2">
    <source>
        <dbReference type="EMBL" id="MXP64993.1"/>
    </source>
</evidence>
<gene>
    <name evidence="2" type="ORF">E0493_16720</name>
</gene>
<keyword evidence="3" id="KW-1185">Reference proteome</keyword>
<dbReference type="OrthoDB" id="9791357at2"/>
<organism evidence="2 3">
    <name type="scientific">Teichococcus coralli</name>
    <dbReference type="NCBI Taxonomy" id="2545983"/>
    <lineage>
        <taxon>Bacteria</taxon>
        <taxon>Pseudomonadati</taxon>
        <taxon>Pseudomonadota</taxon>
        <taxon>Alphaproteobacteria</taxon>
        <taxon>Acetobacterales</taxon>
        <taxon>Roseomonadaceae</taxon>
        <taxon>Roseomonas</taxon>
    </lineage>
</organism>
<dbReference type="PANTHER" id="PTHR21381">
    <property type="entry name" value="ZGC:162297"/>
    <property type="match status" value="1"/>
</dbReference>
<dbReference type="NCBIfam" id="TIGR00259">
    <property type="entry name" value="thylakoid_BtpA"/>
    <property type="match status" value="1"/>
</dbReference>
<dbReference type="SUPFAM" id="SSF51366">
    <property type="entry name" value="Ribulose-phoshate binding barrel"/>
    <property type="match status" value="1"/>
</dbReference>
<proteinExistence type="inferred from homology"/>
<accession>A0A845BBM9</accession>
<dbReference type="InterPro" id="IPR011060">
    <property type="entry name" value="RibuloseP-bd_barrel"/>
</dbReference>
<reference evidence="2 3" key="1">
    <citation type="submission" date="2019-03" db="EMBL/GenBank/DDBJ databases">
        <title>Roseomonas sp. a novel Roseomonas species isolated from Sea whip Gorgonian.</title>
        <authorList>
            <person name="Li F."/>
            <person name="Pan X."/>
            <person name="Huang S."/>
            <person name="Li Z."/>
            <person name="Meng B."/>
        </authorList>
    </citation>
    <scope>NUCLEOTIDE SEQUENCE [LARGE SCALE GENOMIC DNA]</scope>
    <source>
        <strain evidence="2 3">M0104</strain>
    </source>
</reference>
<protein>
    <submittedName>
        <fullName evidence="2">BtpA/SgcQ family protein</fullName>
    </submittedName>
</protein>
<evidence type="ECO:0000256" key="1">
    <source>
        <dbReference type="ARBA" id="ARBA00006007"/>
    </source>
</evidence>
<sequence length="281" mass="29588">MPAKPVFRPRPNAIETLFGRRKAVIGVIHSLALPGSPGYDGRPMAEIVDFAVAEAERYRAGGVDGLIVENHGDIPFSKPEHLGPETAAGMAVMTDAVRRASGLTVGVNVLANGAIQALAVAKAAGASFIRVNQWANAYVANEGFVEGPAAAATRYRAWLQAREVKIFADVHVKHGAHAITGDRSIPELARDVEFFDADVAIATGQRTGDSATMEELSTIAGGTALPVAVGSGVTPDNVGDILTVADAVIVASYLKQDGVWWNPVDPERLRTFMAAVERARA</sequence>
<name>A0A845BBM9_9PROT</name>
<dbReference type="CDD" id="cd04722">
    <property type="entry name" value="TIM_phosphate_binding"/>
    <property type="match status" value="1"/>
</dbReference>
<evidence type="ECO:0000313" key="3">
    <source>
        <dbReference type="Proteomes" id="UP000460715"/>
    </source>
</evidence>
<dbReference type="Proteomes" id="UP000460715">
    <property type="component" value="Unassembled WGS sequence"/>
</dbReference>
<dbReference type="PANTHER" id="PTHR21381:SF3">
    <property type="entry name" value="SGC REGION PROTEIN SGCQ-RELATED"/>
    <property type="match status" value="1"/>
</dbReference>
<dbReference type="Pfam" id="PF03437">
    <property type="entry name" value="BtpA"/>
    <property type="match status" value="1"/>
</dbReference>
<dbReference type="PIRSF" id="PIRSF005956">
    <property type="entry name" value="BtpA"/>
    <property type="match status" value="1"/>
</dbReference>
<dbReference type="InterPro" id="IPR005137">
    <property type="entry name" value="BtpA"/>
</dbReference>
<comment type="similarity">
    <text evidence="1">Belongs to the BtpA family.</text>
</comment>